<dbReference type="OrthoDB" id="128579at2759"/>
<gene>
    <name evidence="2" type="ORF">Pfra01_000467900</name>
</gene>
<dbReference type="EMBL" id="BSXT01000365">
    <property type="protein sequence ID" value="GMF25723.1"/>
    <property type="molecule type" value="Genomic_DNA"/>
</dbReference>
<reference evidence="2" key="1">
    <citation type="submission" date="2023-04" db="EMBL/GenBank/DDBJ databases">
        <title>Phytophthora fragariaefolia NBRC 109709.</title>
        <authorList>
            <person name="Ichikawa N."/>
            <person name="Sato H."/>
            <person name="Tonouchi N."/>
        </authorList>
    </citation>
    <scope>NUCLEOTIDE SEQUENCE</scope>
    <source>
        <strain evidence="2">NBRC 109709</strain>
    </source>
</reference>
<feature type="region of interest" description="Disordered" evidence="1">
    <location>
        <begin position="1"/>
        <end position="115"/>
    </location>
</feature>
<dbReference type="Proteomes" id="UP001165121">
    <property type="component" value="Unassembled WGS sequence"/>
</dbReference>
<proteinExistence type="predicted"/>
<sequence>MAKESSSAIAERSVSFDDDSMTGSDAKDHEDLDEGNYDLEEKAPAPMPVPPDTPEDAVMFAGRSDGVRPLSRNLVDEFNEDDGPEPAYEDFEDDGDNSKSPIATTQVTEQGTGNRPPLNVLGKCYEDIKSSVWGELFEPTMIRQAVWSEPSNELVWPVNSSAIEQVAKDTVAFFTDHGAESHRASITIDSGMLDPRRSRCRVVEMKEETSFGIRDDQVLL</sequence>
<evidence type="ECO:0000256" key="1">
    <source>
        <dbReference type="SAM" id="MobiDB-lite"/>
    </source>
</evidence>
<feature type="compositionally biased region" description="Acidic residues" evidence="1">
    <location>
        <begin position="77"/>
        <end position="95"/>
    </location>
</feature>
<organism evidence="2 3">
    <name type="scientific">Phytophthora fragariaefolia</name>
    <dbReference type="NCBI Taxonomy" id="1490495"/>
    <lineage>
        <taxon>Eukaryota</taxon>
        <taxon>Sar</taxon>
        <taxon>Stramenopiles</taxon>
        <taxon>Oomycota</taxon>
        <taxon>Peronosporomycetes</taxon>
        <taxon>Peronosporales</taxon>
        <taxon>Peronosporaceae</taxon>
        <taxon>Phytophthora</taxon>
    </lineage>
</organism>
<evidence type="ECO:0000313" key="2">
    <source>
        <dbReference type="EMBL" id="GMF25723.1"/>
    </source>
</evidence>
<name>A0A9W6U5V2_9STRA</name>
<feature type="compositionally biased region" description="Polar residues" evidence="1">
    <location>
        <begin position="98"/>
        <end position="113"/>
    </location>
</feature>
<dbReference type="AlphaFoldDB" id="A0A9W6U5V2"/>
<comment type="caution">
    <text evidence="2">The sequence shown here is derived from an EMBL/GenBank/DDBJ whole genome shotgun (WGS) entry which is preliminary data.</text>
</comment>
<protein>
    <submittedName>
        <fullName evidence="2">Unnamed protein product</fullName>
    </submittedName>
</protein>
<accession>A0A9W6U5V2</accession>
<keyword evidence="3" id="KW-1185">Reference proteome</keyword>
<evidence type="ECO:0000313" key="3">
    <source>
        <dbReference type="Proteomes" id="UP001165121"/>
    </source>
</evidence>